<dbReference type="PANTHER" id="PTHR11552:SF147">
    <property type="entry name" value="CHOLINE DEHYDROGENASE, MITOCHONDRIAL"/>
    <property type="match status" value="1"/>
</dbReference>
<evidence type="ECO:0000256" key="4">
    <source>
        <dbReference type="ARBA" id="ARBA00022827"/>
    </source>
</evidence>
<dbReference type="GO" id="GO:0050660">
    <property type="term" value="F:flavin adenine dinucleotide binding"/>
    <property type="evidence" value="ECO:0007669"/>
    <property type="project" value="InterPro"/>
</dbReference>
<keyword evidence="4 5" id="KW-0274">FAD</keyword>
<dbReference type="Gene3D" id="3.50.50.60">
    <property type="entry name" value="FAD/NAD(P)-binding domain"/>
    <property type="match status" value="2"/>
</dbReference>
<dbReference type="PIRSF" id="PIRSF000137">
    <property type="entry name" value="Alcohol_oxidase"/>
    <property type="match status" value="1"/>
</dbReference>
<comment type="cofactor">
    <cofactor evidence="1 5">
        <name>FAD</name>
        <dbReference type="ChEBI" id="CHEBI:57692"/>
    </cofactor>
</comment>
<dbReference type="PROSITE" id="PS51257">
    <property type="entry name" value="PROKAR_LIPOPROTEIN"/>
    <property type="match status" value="1"/>
</dbReference>
<dbReference type="Gene3D" id="3.30.410.40">
    <property type="match status" value="1"/>
</dbReference>
<reference evidence="8" key="1">
    <citation type="submission" date="2017-12" db="EMBL/GenBank/DDBJ databases">
        <title>FDA dAtabase for Regulatory Grade micrObial Sequences (FDA-ARGOS): Supporting development and validation of Infectious Disease Dx tests.</title>
        <authorList>
            <person name="Campos J."/>
            <person name="Goldberg B."/>
            <person name="Tallon L."/>
            <person name="Sadzewicz L."/>
            <person name="Sengamalay N."/>
            <person name="Ott S."/>
            <person name="Godinez A."/>
            <person name="Nagaraj S."/>
            <person name="Vyas G."/>
            <person name="Aluvathingal J."/>
            <person name="Nadendla S."/>
            <person name="Geyer C."/>
            <person name="Nandy P."/>
            <person name="Hobson J."/>
            <person name="Sichtig H."/>
        </authorList>
    </citation>
    <scope>NUCLEOTIDE SEQUENCE</scope>
    <source>
        <strain evidence="8">FDAARGOS_252</strain>
        <plasmid evidence="8">unnamed4</plasmid>
    </source>
</reference>
<sequence length="578" mass="62768">MTRNIQAVDYLILGGGSAGCVLAARLSEDPSKTVLLIEAGRDITRDSMPKDIRARYPGLAYLDRANIWPTLEARISGAPDTKGKQALRLYEQGRVLGGGSAINAMVANRGALDDYDEWGRIGAEGWDGETALRYFRKLERDVDFDNEYHGKDGPIPVRRLPANKVSPFVQAVKRTLVAQGYPARDDQNGLWEDGVFPSCITVSDDGHRVPASVGYLTDEVRARSNLTIQTGTHALKLTFDGKRVTGAVVARDGEDPCPIPAGETLVTMGGIHSCALLLRSGIGPAEELQSLGICSRHDLAGVGKNLMEHPLIAVSTYLPPALRMQDLEEHHDQALLRYTSSISDAEAGDMHCAILGRTAWHGIGQRLGTILVWVNKAFSRGEVRLRSADPRVEPEVDFRLLSDPRDMERLKEGFRLAAKILSNPDLKQVCGPVFPTSYSERVKRVSAPGPWNAFQLRLFSKMLDWAGPLRNLLIHTVVTKGISLRKLLADDRGLEGFIGNSVSGVWHASGTCRMGAPDDPMAVTDGGGRVLGLDGLRVCDSSIMPSIPRANTNLPTMMLAERLADVIKANEDAGLSGT</sequence>
<keyword evidence="8" id="KW-0614">Plasmid</keyword>
<dbReference type="RefSeq" id="WP_080623141.1">
    <property type="nucleotide sequence ID" value="NZ_CAWMZI010000005.1"/>
</dbReference>
<keyword evidence="3 6" id="KW-0285">Flavoprotein</keyword>
<dbReference type="Proteomes" id="UP000191257">
    <property type="component" value="Plasmid unnamed4"/>
</dbReference>
<dbReference type="GO" id="GO:0016614">
    <property type="term" value="F:oxidoreductase activity, acting on CH-OH group of donors"/>
    <property type="evidence" value="ECO:0007669"/>
    <property type="project" value="InterPro"/>
</dbReference>
<dbReference type="SUPFAM" id="SSF51905">
    <property type="entry name" value="FAD/NAD(P)-binding domain"/>
    <property type="match status" value="1"/>
</dbReference>
<evidence type="ECO:0000256" key="3">
    <source>
        <dbReference type="ARBA" id="ARBA00022630"/>
    </source>
</evidence>
<geneLocation type="plasmid" evidence="8 9">
    <name>unnamed4</name>
</geneLocation>
<feature type="binding site" evidence="5">
    <location>
        <begin position="506"/>
        <end position="507"/>
    </location>
    <ligand>
        <name>FAD</name>
        <dbReference type="ChEBI" id="CHEBI:57692"/>
    </ligand>
</feature>
<dbReference type="AlphaFoldDB" id="A0A1V0GYE8"/>
<feature type="binding site" evidence="5">
    <location>
        <begin position="103"/>
        <end position="106"/>
    </location>
    <ligand>
        <name>FAD</name>
        <dbReference type="ChEBI" id="CHEBI:57692"/>
    </ligand>
</feature>
<comment type="similarity">
    <text evidence="2 6">Belongs to the GMC oxidoreductase family.</text>
</comment>
<dbReference type="PANTHER" id="PTHR11552">
    <property type="entry name" value="GLUCOSE-METHANOL-CHOLINE GMC OXIDOREDUCTASE"/>
    <property type="match status" value="1"/>
</dbReference>
<name>A0A1V0GYE8_9RHOB</name>
<dbReference type="InterPro" id="IPR007867">
    <property type="entry name" value="GMC_OxRtase_C"/>
</dbReference>
<evidence type="ECO:0000313" key="9">
    <source>
        <dbReference type="Proteomes" id="UP000191257"/>
    </source>
</evidence>
<dbReference type="PROSITE" id="PS00623">
    <property type="entry name" value="GMC_OXRED_1"/>
    <property type="match status" value="1"/>
</dbReference>
<dbReference type="Pfam" id="PF00732">
    <property type="entry name" value="GMC_oxred_N"/>
    <property type="match status" value="1"/>
</dbReference>
<evidence type="ECO:0000256" key="5">
    <source>
        <dbReference type="PIRSR" id="PIRSR000137-2"/>
    </source>
</evidence>
<evidence type="ECO:0000256" key="2">
    <source>
        <dbReference type="ARBA" id="ARBA00010790"/>
    </source>
</evidence>
<evidence type="ECO:0000256" key="6">
    <source>
        <dbReference type="RuleBase" id="RU003968"/>
    </source>
</evidence>
<accession>A0A1V0GYE8</accession>
<dbReference type="Pfam" id="PF05199">
    <property type="entry name" value="GMC_oxred_C"/>
    <property type="match status" value="1"/>
</dbReference>
<feature type="binding site" evidence="5">
    <location>
        <position position="95"/>
    </location>
    <ligand>
        <name>FAD</name>
        <dbReference type="ChEBI" id="CHEBI:57692"/>
    </ligand>
</feature>
<dbReference type="InterPro" id="IPR012132">
    <property type="entry name" value="GMC_OxRdtase"/>
</dbReference>
<dbReference type="InterPro" id="IPR000172">
    <property type="entry name" value="GMC_OxRdtase_N"/>
</dbReference>
<dbReference type="SUPFAM" id="SSF54373">
    <property type="entry name" value="FAD-linked reductases, C-terminal domain"/>
    <property type="match status" value="1"/>
</dbReference>
<evidence type="ECO:0000259" key="7">
    <source>
        <dbReference type="PROSITE" id="PS00623"/>
    </source>
</evidence>
<organism evidence="8 9">
    <name type="scientific">Paracoccus yeei</name>
    <dbReference type="NCBI Taxonomy" id="147645"/>
    <lineage>
        <taxon>Bacteria</taxon>
        <taxon>Pseudomonadati</taxon>
        <taxon>Pseudomonadota</taxon>
        <taxon>Alphaproteobacteria</taxon>
        <taxon>Rhodobacterales</taxon>
        <taxon>Paracoccaceae</taxon>
        <taxon>Paracoccus</taxon>
    </lineage>
</organism>
<dbReference type="InterPro" id="IPR036188">
    <property type="entry name" value="FAD/NAD-bd_sf"/>
</dbReference>
<evidence type="ECO:0000256" key="1">
    <source>
        <dbReference type="ARBA" id="ARBA00001974"/>
    </source>
</evidence>
<keyword evidence="9" id="KW-1185">Reference proteome</keyword>
<gene>
    <name evidence="8" type="ORF">A6J80_21445</name>
</gene>
<dbReference type="EMBL" id="CP020444">
    <property type="protein sequence ID" value="ARC38867.1"/>
    <property type="molecule type" value="Genomic_DNA"/>
</dbReference>
<dbReference type="KEGG" id="pye:A6J80_21445"/>
<evidence type="ECO:0000313" key="8">
    <source>
        <dbReference type="EMBL" id="ARC38867.1"/>
    </source>
</evidence>
<protein>
    <submittedName>
        <fullName evidence="8">Sorbosone dehydrogenase</fullName>
    </submittedName>
</protein>
<proteinExistence type="inferred from homology"/>
<feature type="domain" description="Glucose-methanol-choline oxidoreductase N-terminal" evidence="7">
    <location>
        <begin position="93"/>
        <end position="116"/>
    </location>
</feature>